<proteinExistence type="predicted"/>
<sequence length="93" mass="10432">MYLRKTDGPRVVTLPDGSVISHDDLPCADTRRWVASRKAVVAKAVLYGLIKRADAIDRYELSDDELSDWIRAVERHGLSGLKVTRIDVLRGGR</sequence>
<dbReference type="Proteomes" id="UP000294562">
    <property type="component" value="Unassembled WGS sequence"/>
</dbReference>
<dbReference type="EMBL" id="SMZO01000035">
    <property type="protein sequence ID" value="TDL86100.1"/>
    <property type="molecule type" value="Genomic_DNA"/>
</dbReference>
<evidence type="ECO:0000313" key="1">
    <source>
        <dbReference type="EMBL" id="TDL86100.1"/>
    </source>
</evidence>
<dbReference type="Gene3D" id="1.10.10.10">
    <property type="entry name" value="Winged helix-like DNA-binding domain superfamily/Winged helix DNA-binding domain"/>
    <property type="match status" value="1"/>
</dbReference>
<protein>
    <submittedName>
        <fullName evidence="1">DUF1153 domain-containing protein</fullName>
    </submittedName>
</protein>
<dbReference type="AlphaFoldDB" id="A0A4R6APU8"/>
<name>A0A4R6APU8_9RHOB</name>
<dbReference type="Pfam" id="PF06627">
    <property type="entry name" value="DUF1153"/>
    <property type="match status" value="1"/>
</dbReference>
<accession>A0A4R6APU8</accession>
<reference evidence="1 2" key="1">
    <citation type="submission" date="2019-03" db="EMBL/GenBank/DDBJ databases">
        <title>Rhodobacteraceae bacterium SM1902, a new member of the family Rhodobacteraceae isolated from Yantai.</title>
        <authorList>
            <person name="Sun Y."/>
        </authorList>
    </citation>
    <scope>NUCLEOTIDE SEQUENCE [LARGE SCALE GENOMIC DNA]</scope>
    <source>
        <strain evidence="1 2">SM1902</strain>
    </source>
</reference>
<keyword evidence="2" id="KW-1185">Reference proteome</keyword>
<dbReference type="OrthoDB" id="9796775at2"/>
<gene>
    <name evidence="1" type="ORF">E2L05_14085</name>
</gene>
<dbReference type="InterPro" id="IPR036388">
    <property type="entry name" value="WH-like_DNA-bd_sf"/>
</dbReference>
<dbReference type="InterPro" id="IPR010921">
    <property type="entry name" value="Trp_repressor/repl_initiator"/>
</dbReference>
<dbReference type="InterPro" id="IPR009534">
    <property type="entry name" value="DUF1153"/>
</dbReference>
<dbReference type="GO" id="GO:0043565">
    <property type="term" value="F:sequence-specific DNA binding"/>
    <property type="evidence" value="ECO:0007669"/>
    <property type="project" value="InterPro"/>
</dbReference>
<evidence type="ECO:0000313" key="2">
    <source>
        <dbReference type="Proteomes" id="UP000294562"/>
    </source>
</evidence>
<comment type="caution">
    <text evidence="1">The sequence shown here is derived from an EMBL/GenBank/DDBJ whole genome shotgun (WGS) entry which is preliminary data.</text>
</comment>
<dbReference type="RefSeq" id="WP_133343545.1">
    <property type="nucleotide sequence ID" value="NZ_SMZO01000035.1"/>
</dbReference>
<organism evidence="1 2">
    <name type="scientific">Meridianimarinicoccus aquatilis</name>
    <dbReference type="NCBI Taxonomy" id="2552766"/>
    <lineage>
        <taxon>Bacteria</taxon>
        <taxon>Pseudomonadati</taxon>
        <taxon>Pseudomonadota</taxon>
        <taxon>Alphaproteobacteria</taxon>
        <taxon>Rhodobacterales</taxon>
        <taxon>Paracoccaceae</taxon>
        <taxon>Meridianimarinicoccus</taxon>
    </lineage>
</organism>
<dbReference type="SUPFAM" id="SSF48295">
    <property type="entry name" value="TrpR-like"/>
    <property type="match status" value="1"/>
</dbReference>